<comment type="similarity">
    <text evidence="1">Belongs to the FAM229 family.</text>
</comment>
<feature type="region of interest" description="Disordered" evidence="3">
    <location>
        <begin position="69"/>
        <end position="90"/>
    </location>
</feature>
<sequence>MPFRFGIQARSFPMEGGDSSIGLELGLSSSAAANGKETSPTRQLRRCPGSHCLTITDVPINVYATMRKPAAQSSKEMHPNSTVKSYVGVD</sequence>
<keyword evidence="4" id="KW-1185">Reference proteome</keyword>
<feature type="compositionally biased region" description="Polar residues" evidence="3">
    <location>
        <begin position="71"/>
        <end position="84"/>
    </location>
</feature>
<name>A0ABM0IKQ0_ECHTE</name>
<evidence type="ECO:0000313" key="4">
    <source>
        <dbReference type="Proteomes" id="UP000694863"/>
    </source>
</evidence>
<reference evidence="5" key="1">
    <citation type="submission" date="2025-08" db="UniProtKB">
        <authorList>
            <consortium name="RefSeq"/>
        </authorList>
    </citation>
    <scope>IDENTIFICATION</scope>
</reference>
<evidence type="ECO:0000256" key="1">
    <source>
        <dbReference type="ARBA" id="ARBA00009958"/>
    </source>
</evidence>
<protein>
    <recommendedName>
        <fullName evidence="2">Protein FAM229B</fullName>
    </recommendedName>
</protein>
<dbReference type="Proteomes" id="UP000694863">
    <property type="component" value="Unplaced"/>
</dbReference>
<dbReference type="PANTHER" id="PTHR35355">
    <property type="entry name" value="PROTEIN FAM229A"/>
    <property type="match status" value="1"/>
</dbReference>
<dbReference type="RefSeq" id="XP_004702250.1">
    <property type="nucleotide sequence ID" value="XM_004702193.2"/>
</dbReference>
<evidence type="ECO:0000256" key="2">
    <source>
        <dbReference type="ARBA" id="ARBA00039601"/>
    </source>
</evidence>
<accession>A0ABM0IKQ0</accession>
<dbReference type="PANTHER" id="PTHR35355:SF2">
    <property type="entry name" value="PROTEIN FAM229B"/>
    <property type="match status" value="1"/>
</dbReference>
<proteinExistence type="inferred from homology"/>
<dbReference type="GeneID" id="101638150"/>
<evidence type="ECO:0000256" key="3">
    <source>
        <dbReference type="SAM" id="MobiDB-lite"/>
    </source>
</evidence>
<organism evidence="4 5">
    <name type="scientific">Echinops telfairi</name>
    <name type="common">Lesser hedgehog tenrec</name>
    <dbReference type="NCBI Taxonomy" id="9371"/>
    <lineage>
        <taxon>Eukaryota</taxon>
        <taxon>Metazoa</taxon>
        <taxon>Chordata</taxon>
        <taxon>Craniata</taxon>
        <taxon>Vertebrata</taxon>
        <taxon>Euteleostomi</taxon>
        <taxon>Mammalia</taxon>
        <taxon>Eutheria</taxon>
        <taxon>Afrotheria</taxon>
        <taxon>Tenrecidae</taxon>
        <taxon>Tenrecinae</taxon>
        <taxon>Echinops</taxon>
    </lineage>
</organism>
<evidence type="ECO:0000313" key="5">
    <source>
        <dbReference type="RefSeq" id="XP_004702250.1"/>
    </source>
</evidence>
<dbReference type="Pfam" id="PF14982">
    <property type="entry name" value="UPF0731"/>
    <property type="match status" value="1"/>
</dbReference>
<dbReference type="InterPro" id="IPR028025">
    <property type="entry name" value="FAM229"/>
</dbReference>
<gene>
    <name evidence="5" type="primary">FAM229B</name>
</gene>